<evidence type="ECO:0000313" key="2">
    <source>
        <dbReference type="EMBL" id="KAJ0193824.1"/>
    </source>
</evidence>
<dbReference type="Pfam" id="PF07727">
    <property type="entry name" value="RVT_2"/>
    <property type="match status" value="1"/>
</dbReference>
<comment type="caution">
    <text evidence="2">The sequence shown here is derived from an EMBL/GenBank/DDBJ whole genome shotgun (WGS) entry which is preliminary data.</text>
</comment>
<gene>
    <name evidence="2" type="ORF">LSAT_V11C800412570</name>
</gene>
<dbReference type="SUPFAM" id="SSF56672">
    <property type="entry name" value="DNA/RNA polymerases"/>
    <property type="match status" value="1"/>
</dbReference>
<reference evidence="2 3" key="1">
    <citation type="journal article" date="2017" name="Nat. Commun.">
        <title>Genome assembly with in vitro proximity ligation data and whole-genome triplication in lettuce.</title>
        <authorList>
            <person name="Reyes-Chin-Wo S."/>
            <person name="Wang Z."/>
            <person name="Yang X."/>
            <person name="Kozik A."/>
            <person name="Arikit S."/>
            <person name="Song C."/>
            <person name="Xia L."/>
            <person name="Froenicke L."/>
            <person name="Lavelle D.O."/>
            <person name="Truco M.J."/>
            <person name="Xia R."/>
            <person name="Zhu S."/>
            <person name="Xu C."/>
            <person name="Xu H."/>
            <person name="Xu X."/>
            <person name="Cox K."/>
            <person name="Korf I."/>
            <person name="Meyers B.C."/>
            <person name="Michelmore R.W."/>
        </authorList>
    </citation>
    <scope>NUCLEOTIDE SEQUENCE [LARGE SCALE GENOMIC DNA]</scope>
    <source>
        <strain evidence="3">cv. Salinas</strain>
        <tissue evidence="2">Seedlings</tissue>
    </source>
</reference>
<evidence type="ECO:0000313" key="3">
    <source>
        <dbReference type="Proteomes" id="UP000235145"/>
    </source>
</evidence>
<sequence>MSSRDAPLSKESINDEMDSIMSNGTWDLVDLPKGRRPVGSKWIFKRKYHPDGSISAYKARLVAKGYKQREGIDYFYTYAPVSRTNSIRTLIAMSSLKGLYIHQNDVKTAFLNGYLKEEIYLEHREGFMIPGQITMFVDL</sequence>
<organism evidence="2 3">
    <name type="scientific">Lactuca sativa</name>
    <name type="common">Garden lettuce</name>
    <dbReference type="NCBI Taxonomy" id="4236"/>
    <lineage>
        <taxon>Eukaryota</taxon>
        <taxon>Viridiplantae</taxon>
        <taxon>Streptophyta</taxon>
        <taxon>Embryophyta</taxon>
        <taxon>Tracheophyta</taxon>
        <taxon>Spermatophyta</taxon>
        <taxon>Magnoliopsida</taxon>
        <taxon>eudicotyledons</taxon>
        <taxon>Gunneridae</taxon>
        <taxon>Pentapetalae</taxon>
        <taxon>asterids</taxon>
        <taxon>campanulids</taxon>
        <taxon>Asterales</taxon>
        <taxon>Asteraceae</taxon>
        <taxon>Cichorioideae</taxon>
        <taxon>Cichorieae</taxon>
        <taxon>Lactucinae</taxon>
        <taxon>Lactuca</taxon>
    </lineage>
</organism>
<dbReference type="InterPro" id="IPR043502">
    <property type="entry name" value="DNA/RNA_pol_sf"/>
</dbReference>
<keyword evidence="3" id="KW-1185">Reference proteome</keyword>
<dbReference type="Proteomes" id="UP000235145">
    <property type="component" value="Unassembled WGS sequence"/>
</dbReference>
<dbReference type="InterPro" id="IPR013103">
    <property type="entry name" value="RVT_2"/>
</dbReference>
<name>A0A9R1X0M1_LACSA</name>
<evidence type="ECO:0000259" key="1">
    <source>
        <dbReference type="Pfam" id="PF07727"/>
    </source>
</evidence>
<dbReference type="AlphaFoldDB" id="A0A9R1X0M1"/>
<accession>A0A9R1X0M1</accession>
<proteinExistence type="predicted"/>
<dbReference type="EMBL" id="NBSK02000008">
    <property type="protein sequence ID" value="KAJ0193824.1"/>
    <property type="molecule type" value="Genomic_DNA"/>
</dbReference>
<protein>
    <recommendedName>
        <fullName evidence="1">Reverse transcriptase Ty1/copia-type domain-containing protein</fullName>
    </recommendedName>
</protein>
<feature type="domain" description="Reverse transcriptase Ty1/copia-type" evidence="1">
    <location>
        <begin position="23"/>
        <end position="132"/>
    </location>
</feature>